<evidence type="ECO:0000256" key="2">
    <source>
        <dbReference type="ARBA" id="ARBA00022643"/>
    </source>
</evidence>
<accession>A0A0D2AYZ1</accession>
<dbReference type="CDD" id="cd04730">
    <property type="entry name" value="NPD_like"/>
    <property type="match status" value="1"/>
</dbReference>
<protein>
    <submittedName>
        <fullName evidence="4">Uncharacterized protein</fullName>
    </submittedName>
</protein>
<reference evidence="4 5" key="1">
    <citation type="submission" date="2015-01" db="EMBL/GenBank/DDBJ databases">
        <title>The Genome Sequence of Ochroconis gallopava CBS43764.</title>
        <authorList>
            <consortium name="The Broad Institute Genomics Platform"/>
            <person name="Cuomo C."/>
            <person name="de Hoog S."/>
            <person name="Gorbushina A."/>
            <person name="Stielow B."/>
            <person name="Teixiera M."/>
            <person name="Abouelleil A."/>
            <person name="Chapman S.B."/>
            <person name="Priest M."/>
            <person name="Young S.K."/>
            <person name="Wortman J."/>
            <person name="Nusbaum C."/>
            <person name="Birren B."/>
        </authorList>
    </citation>
    <scope>NUCLEOTIDE SEQUENCE [LARGE SCALE GENOMIC DNA]</scope>
    <source>
        <strain evidence="4 5">CBS 43764</strain>
    </source>
</reference>
<dbReference type="GeneID" id="27312636"/>
<keyword evidence="2" id="KW-0288">FMN</keyword>
<gene>
    <name evidence="4" type="ORF">PV09_04663</name>
</gene>
<dbReference type="AlphaFoldDB" id="A0A0D2AYZ1"/>
<dbReference type="RefSeq" id="XP_016214248.1">
    <property type="nucleotide sequence ID" value="XM_016358046.1"/>
</dbReference>
<dbReference type="EMBL" id="KN847541">
    <property type="protein sequence ID" value="KIW04379.1"/>
    <property type="molecule type" value="Genomic_DNA"/>
</dbReference>
<dbReference type="InterPro" id="IPR013785">
    <property type="entry name" value="Aldolase_TIM"/>
</dbReference>
<organism evidence="4 5">
    <name type="scientific">Verruconis gallopava</name>
    <dbReference type="NCBI Taxonomy" id="253628"/>
    <lineage>
        <taxon>Eukaryota</taxon>
        <taxon>Fungi</taxon>
        <taxon>Dikarya</taxon>
        <taxon>Ascomycota</taxon>
        <taxon>Pezizomycotina</taxon>
        <taxon>Dothideomycetes</taxon>
        <taxon>Pleosporomycetidae</taxon>
        <taxon>Venturiales</taxon>
        <taxon>Sympoventuriaceae</taxon>
        <taxon>Verruconis</taxon>
    </lineage>
</organism>
<dbReference type="InParanoid" id="A0A0D2AYZ1"/>
<proteinExistence type="predicted"/>
<evidence type="ECO:0000313" key="5">
    <source>
        <dbReference type="Proteomes" id="UP000053259"/>
    </source>
</evidence>
<dbReference type="HOGENOM" id="CLU_038732_9_0_1"/>
<evidence type="ECO:0000256" key="1">
    <source>
        <dbReference type="ARBA" id="ARBA00022630"/>
    </source>
</evidence>
<dbReference type="OrthoDB" id="2349068at2759"/>
<evidence type="ECO:0000256" key="3">
    <source>
        <dbReference type="ARBA" id="ARBA00023002"/>
    </source>
</evidence>
<keyword evidence="1" id="KW-0285">Flavoprotein</keyword>
<keyword evidence="3" id="KW-0560">Oxidoreductase</keyword>
<name>A0A0D2AYZ1_9PEZI</name>
<evidence type="ECO:0000313" key="4">
    <source>
        <dbReference type="EMBL" id="KIW04379.1"/>
    </source>
</evidence>
<sequence>MSLIQDYPWVKKPLVVCPPMGGFAFHKLACTVSRAGGLGFIGSTNNMPQLEKELALAKEHLNLSTAKGTLPIGVGFLVFIADLEAAAKIVEDYRPAAVWLFAAKSTGDYKTWTERMRKASPESKVWIQNGLVTTALAIAKACKPDVLVMQGTDAGGHGYEKGAGVISLVPETLSALDAAGLSSIKVVASGGIADGRSVAAALALGSSGAVMGTRFLASEEIVLPAPGYRDAVLKAKDGGQSTVKSKVFDELRGPNIWPVEYDGRSIAVDSYQDWSAGMSIDELRKLHKEAEGTETKGFSALKGEARAAVWAGTGVGFVDKVESAADIVQLVRKDAIDAMEKARSLL</sequence>
<dbReference type="Proteomes" id="UP000053259">
    <property type="component" value="Unassembled WGS sequence"/>
</dbReference>
<dbReference type="VEuPathDB" id="FungiDB:PV09_04663"/>
<dbReference type="PANTHER" id="PTHR32332:SF34">
    <property type="entry name" value="2-NITROPROPANE DIOXYGENASE FAMILY, PUTATIVE-RELATED"/>
    <property type="match status" value="1"/>
</dbReference>
<dbReference type="Gene3D" id="3.20.20.70">
    <property type="entry name" value="Aldolase class I"/>
    <property type="match status" value="1"/>
</dbReference>
<dbReference type="STRING" id="253628.A0A0D2AYZ1"/>
<dbReference type="GO" id="GO:0018580">
    <property type="term" value="F:nitronate monooxygenase activity"/>
    <property type="evidence" value="ECO:0007669"/>
    <property type="project" value="InterPro"/>
</dbReference>
<keyword evidence="5" id="KW-1185">Reference proteome</keyword>
<dbReference type="SUPFAM" id="SSF51412">
    <property type="entry name" value="Inosine monophosphate dehydrogenase (IMPDH)"/>
    <property type="match status" value="1"/>
</dbReference>
<dbReference type="Pfam" id="PF03060">
    <property type="entry name" value="NMO"/>
    <property type="match status" value="1"/>
</dbReference>
<dbReference type="PANTHER" id="PTHR32332">
    <property type="entry name" value="2-NITROPROPANE DIOXYGENASE"/>
    <property type="match status" value="1"/>
</dbReference>
<dbReference type="InterPro" id="IPR004136">
    <property type="entry name" value="NMO"/>
</dbReference>